<evidence type="ECO:0000313" key="2">
    <source>
        <dbReference type="EMBL" id="GAY64010.1"/>
    </source>
</evidence>
<dbReference type="Pfam" id="PF02681">
    <property type="entry name" value="DUF212"/>
    <property type="match status" value="1"/>
</dbReference>
<gene>
    <name evidence="2" type="ORF">CUMW_230220</name>
</gene>
<sequence>MDEVITVGDAASFRSGQATSFLDSPPSSSSLFFPNNLPLISAFLAFALAQFLKIFTTWYKEKRWDSKKMLDSGGMPSSHSATVSALAVAIGLQEGSGSPSFAIAVVLACIVMYDASGVRLHAGRQAELLNQIVCEFPPDHPLSSVRPLRELLGCGRWYFGMRCSVSDEKLELDHYKINIDYLFRLQLADNLVDIGSGSAGRYKSPKQMYNVFSRYSVVILGFIWRLDDYVFLLT</sequence>
<keyword evidence="1" id="KW-1133">Transmembrane helix</keyword>
<evidence type="ECO:0000256" key="1">
    <source>
        <dbReference type="SAM" id="Phobius"/>
    </source>
</evidence>
<accession>A0A2H5QH99</accession>
<dbReference type="Proteomes" id="UP000236630">
    <property type="component" value="Unassembled WGS sequence"/>
</dbReference>
<evidence type="ECO:0000313" key="3">
    <source>
        <dbReference type="Proteomes" id="UP000236630"/>
    </source>
</evidence>
<comment type="caution">
    <text evidence="2">The sequence shown here is derived from an EMBL/GenBank/DDBJ whole genome shotgun (WGS) entry which is preliminary data.</text>
</comment>
<keyword evidence="3" id="KW-1185">Reference proteome</keyword>
<proteinExistence type="predicted"/>
<dbReference type="InterPro" id="IPR003832">
    <property type="entry name" value="DUF212"/>
</dbReference>
<protein>
    <submittedName>
        <fullName evidence="2">Uncharacterized protein</fullName>
    </submittedName>
</protein>
<feature type="transmembrane region" description="Helical" evidence="1">
    <location>
        <begin position="31"/>
        <end position="52"/>
    </location>
</feature>
<feature type="transmembrane region" description="Helical" evidence="1">
    <location>
        <begin position="208"/>
        <end position="226"/>
    </location>
</feature>
<organism evidence="2 3">
    <name type="scientific">Citrus unshiu</name>
    <name type="common">Satsuma mandarin</name>
    <name type="synonym">Citrus nobilis var. unshiu</name>
    <dbReference type="NCBI Taxonomy" id="55188"/>
    <lineage>
        <taxon>Eukaryota</taxon>
        <taxon>Viridiplantae</taxon>
        <taxon>Streptophyta</taxon>
        <taxon>Embryophyta</taxon>
        <taxon>Tracheophyta</taxon>
        <taxon>Spermatophyta</taxon>
        <taxon>Magnoliopsida</taxon>
        <taxon>eudicotyledons</taxon>
        <taxon>Gunneridae</taxon>
        <taxon>Pentapetalae</taxon>
        <taxon>rosids</taxon>
        <taxon>malvids</taxon>
        <taxon>Sapindales</taxon>
        <taxon>Rutaceae</taxon>
        <taxon>Aurantioideae</taxon>
        <taxon>Citrus</taxon>
    </lineage>
</organism>
<name>A0A2H5QH99_CITUN</name>
<keyword evidence="1" id="KW-0472">Membrane</keyword>
<reference evidence="2 3" key="1">
    <citation type="journal article" date="2017" name="Front. Genet.">
        <title>Draft sequencing of the heterozygous diploid genome of Satsuma (Citrus unshiu Marc.) using a hybrid assembly approach.</title>
        <authorList>
            <person name="Shimizu T."/>
            <person name="Tanizawa Y."/>
            <person name="Mochizuki T."/>
            <person name="Nagasaki H."/>
            <person name="Yoshioka T."/>
            <person name="Toyoda A."/>
            <person name="Fujiyama A."/>
            <person name="Kaminuma E."/>
            <person name="Nakamura Y."/>
        </authorList>
    </citation>
    <scope>NUCLEOTIDE SEQUENCE [LARGE SCALE GENOMIC DNA]</scope>
    <source>
        <strain evidence="3">cv. Miyagawa wase</strain>
    </source>
</reference>
<keyword evidence="1" id="KW-0812">Transmembrane</keyword>
<dbReference type="PANTHER" id="PTHR31446">
    <property type="entry name" value="ACID PHOSPHATASE/VANADIUM-DEPENDENT HALOPEROXIDASE-RELATED PROTEIN"/>
    <property type="match status" value="1"/>
</dbReference>
<dbReference type="EMBL" id="BDQV01000384">
    <property type="protein sequence ID" value="GAY64010.1"/>
    <property type="molecule type" value="Genomic_DNA"/>
</dbReference>
<dbReference type="PANTHER" id="PTHR31446:SF40">
    <property type="entry name" value="ACID PHOSPHATASE_VANADIUM-DEPENDENT HALOPEROXIDASE-RELATED PROTEIN"/>
    <property type="match status" value="1"/>
</dbReference>
<dbReference type="AlphaFoldDB" id="A0A2H5QH99"/>